<keyword evidence="1" id="KW-1185">Reference proteome</keyword>
<name>A0A1I7YU73_9BILA</name>
<organism evidence="1 2">
    <name type="scientific">Steinernema glaseri</name>
    <dbReference type="NCBI Taxonomy" id="37863"/>
    <lineage>
        <taxon>Eukaryota</taxon>
        <taxon>Metazoa</taxon>
        <taxon>Ecdysozoa</taxon>
        <taxon>Nematoda</taxon>
        <taxon>Chromadorea</taxon>
        <taxon>Rhabditida</taxon>
        <taxon>Tylenchina</taxon>
        <taxon>Panagrolaimomorpha</taxon>
        <taxon>Strongyloidoidea</taxon>
        <taxon>Steinernematidae</taxon>
        <taxon>Steinernema</taxon>
    </lineage>
</organism>
<reference evidence="2" key="1">
    <citation type="submission" date="2016-11" db="UniProtKB">
        <authorList>
            <consortium name="WormBaseParasite"/>
        </authorList>
    </citation>
    <scope>IDENTIFICATION</scope>
</reference>
<dbReference type="WBParaSite" id="L893_g19881.t1">
    <property type="protein sequence ID" value="L893_g19881.t1"/>
    <property type="gene ID" value="L893_g19881"/>
</dbReference>
<evidence type="ECO:0000313" key="1">
    <source>
        <dbReference type="Proteomes" id="UP000095287"/>
    </source>
</evidence>
<protein>
    <submittedName>
        <fullName evidence="2">Selenoprotein O</fullName>
    </submittedName>
</protein>
<dbReference type="Proteomes" id="UP000095287">
    <property type="component" value="Unplaced"/>
</dbReference>
<sequence length="125" mass="14221">MSAEFLSHGSARLINHGLFGFSEDRKPGAIVVQGKLDFHSPGSASSEVFAETFLCLAYPFAQRVHLGAVFRPIELLEDVVREFDCFCVSVGFMHRFWDGPEQRANQDVNPGENLYNFLYMDFYNF</sequence>
<proteinExistence type="predicted"/>
<accession>A0A1I7YU73</accession>
<evidence type="ECO:0000313" key="2">
    <source>
        <dbReference type="WBParaSite" id="L893_g19881.t1"/>
    </source>
</evidence>
<dbReference type="AlphaFoldDB" id="A0A1I7YU73"/>